<dbReference type="InterPro" id="IPR032710">
    <property type="entry name" value="NTF2-like_dom_sf"/>
</dbReference>
<accession>A0A1V2ZZ89</accession>
<protein>
    <recommendedName>
        <fullName evidence="1">UPF0225 protein B1A74_06240</fullName>
    </recommendedName>
</protein>
<dbReference type="HAMAP" id="MF_00612">
    <property type="entry name" value="UPF0225"/>
    <property type="match status" value="1"/>
</dbReference>
<comment type="caution">
    <text evidence="3">The sequence shown here is derived from an EMBL/GenBank/DDBJ whole genome shotgun (WGS) entry which is preliminary data.</text>
</comment>
<comment type="similarity">
    <text evidence="1">Belongs to the UPF0225 family.</text>
</comment>
<dbReference type="PANTHER" id="PTHR33747">
    <property type="entry name" value="UPF0225 PROTEIN SCO1677"/>
    <property type="match status" value="1"/>
</dbReference>
<sequence length="137" mass="15385">MGRRKPKPDSVNCPCGSGRPRERCCGPRIDGTAPAETAEALMRSRYTAYTEHNEAYILATWDPQTRPASLELDPDRRWLGLSVRGSEAGGPDDTAGRVEFVARARLHGQGMRLHERSRFRRIDGHWYYIDGDTPDAS</sequence>
<evidence type="ECO:0000313" key="4">
    <source>
        <dbReference type="Proteomes" id="UP000189177"/>
    </source>
</evidence>
<feature type="domain" description="YchJ-like middle NTF2-like" evidence="2">
    <location>
        <begin position="37"/>
        <end position="131"/>
    </location>
</feature>
<dbReference type="Pfam" id="PF17775">
    <property type="entry name" value="YchJ_M-like"/>
    <property type="match status" value="1"/>
</dbReference>
<organism evidence="3 4">
    <name type="scientific">Thioalkalivibrio halophilus</name>
    <dbReference type="NCBI Taxonomy" id="252474"/>
    <lineage>
        <taxon>Bacteria</taxon>
        <taxon>Pseudomonadati</taxon>
        <taxon>Pseudomonadota</taxon>
        <taxon>Gammaproteobacteria</taxon>
        <taxon>Chromatiales</taxon>
        <taxon>Ectothiorhodospiraceae</taxon>
        <taxon>Thioalkalivibrio</taxon>
    </lineage>
</organism>
<dbReference type="EMBL" id="MUZR01000017">
    <property type="protein sequence ID" value="OOC10389.1"/>
    <property type="molecule type" value="Genomic_DNA"/>
</dbReference>
<gene>
    <name evidence="3" type="ORF">B1A74_06240</name>
</gene>
<dbReference type="InterPro" id="IPR023006">
    <property type="entry name" value="YchJ-like"/>
</dbReference>
<dbReference type="OrthoDB" id="21421at2"/>
<dbReference type="RefSeq" id="WP_018946535.1">
    <property type="nucleotide sequence ID" value="NZ_MUZR01000017.1"/>
</dbReference>
<dbReference type="Gene3D" id="3.10.450.50">
    <property type="match status" value="1"/>
</dbReference>
<reference evidence="3 4" key="1">
    <citation type="submission" date="2017-02" db="EMBL/GenBank/DDBJ databases">
        <title>Genomic diversity within the haloalkaliphilic genus Thioalkalivibrio.</title>
        <authorList>
            <person name="Ahn A.-C."/>
            <person name="Meier-Kolthoff J."/>
            <person name="Overmars L."/>
            <person name="Richter M."/>
            <person name="Woyke T."/>
            <person name="Sorokin D.Y."/>
            <person name="Muyzer G."/>
        </authorList>
    </citation>
    <scope>NUCLEOTIDE SEQUENCE [LARGE SCALE GENOMIC DNA]</scope>
    <source>
        <strain evidence="3 4">HL17</strain>
    </source>
</reference>
<proteinExistence type="inferred from homology"/>
<name>A0A1V2ZZ89_9GAMM</name>
<evidence type="ECO:0000256" key="1">
    <source>
        <dbReference type="HAMAP-Rule" id="MF_00612"/>
    </source>
</evidence>
<dbReference type="InterPro" id="IPR048469">
    <property type="entry name" value="YchJ-like_M"/>
</dbReference>
<evidence type="ECO:0000313" key="3">
    <source>
        <dbReference type="EMBL" id="OOC10389.1"/>
    </source>
</evidence>
<keyword evidence="4" id="KW-1185">Reference proteome</keyword>
<dbReference type="STRING" id="252474.B1A74_06240"/>
<dbReference type="Proteomes" id="UP000189177">
    <property type="component" value="Unassembled WGS sequence"/>
</dbReference>
<evidence type="ECO:0000259" key="2">
    <source>
        <dbReference type="Pfam" id="PF17775"/>
    </source>
</evidence>
<dbReference type="AlphaFoldDB" id="A0A1V2ZZ89"/>
<dbReference type="PANTHER" id="PTHR33747:SF1">
    <property type="entry name" value="ADENYLATE CYCLASE-ASSOCIATED CAP C-TERMINAL DOMAIN-CONTAINING PROTEIN"/>
    <property type="match status" value="1"/>
</dbReference>
<dbReference type="SUPFAM" id="SSF54427">
    <property type="entry name" value="NTF2-like"/>
    <property type="match status" value="1"/>
</dbReference>